<dbReference type="AlphaFoldDB" id="A0A7X6MHY4"/>
<proteinExistence type="predicted"/>
<dbReference type="GO" id="GO:0003677">
    <property type="term" value="F:DNA binding"/>
    <property type="evidence" value="ECO:0007669"/>
    <property type="project" value="InterPro"/>
</dbReference>
<reference evidence="2 3" key="1">
    <citation type="submission" date="2020-04" db="EMBL/GenBank/DDBJ databases">
        <title>MicrobeNet Type strains.</title>
        <authorList>
            <person name="Nicholson A.C."/>
        </authorList>
    </citation>
    <scope>NUCLEOTIDE SEQUENCE [LARGE SCALE GENOMIC DNA]</scope>
    <source>
        <strain evidence="2 3">ATCC 23612</strain>
    </source>
</reference>
<dbReference type="Proteomes" id="UP000553209">
    <property type="component" value="Unassembled WGS sequence"/>
</dbReference>
<keyword evidence="3" id="KW-1185">Reference proteome</keyword>
<dbReference type="Pfam" id="PF13560">
    <property type="entry name" value="HTH_31"/>
    <property type="match status" value="1"/>
</dbReference>
<feature type="domain" description="HTH cro/C1-type" evidence="1">
    <location>
        <begin position="35"/>
        <end position="91"/>
    </location>
</feature>
<dbReference type="InterPro" id="IPR010982">
    <property type="entry name" value="Lambda_DNA-bd_dom_sf"/>
</dbReference>
<dbReference type="CDD" id="cd00093">
    <property type="entry name" value="HTH_XRE"/>
    <property type="match status" value="1"/>
</dbReference>
<dbReference type="PROSITE" id="PS50943">
    <property type="entry name" value="HTH_CROC1"/>
    <property type="match status" value="1"/>
</dbReference>
<sequence length="101" mass="11803">MGTSLHDMLAKRPVDRDALEAHKKRMLDEVRAYHLREFRELSELTQVQLAEWLNISQNRVSSIERGDIGRSQIETLRRYAEILGGELRVEVEIGDQRCRIT</sequence>
<comment type="caution">
    <text evidence="2">The sequence shown here is derived from an EMBL/GenBank/DDBJ whole genome shotgun (WGS) entry which is preliminary data.</text>
</comment>
<protein>
    <submittedName>
        <fullName evidence="2">XRE family transcriptional regulator</fullName>
    </submittedName>
</protein>
<dbReference type="RefSeq" id="WP_061082631.1">
    <property type="nucleotide sequence ID" value="NZ_JAAXPG010000041.1"/>
</dbReference>
<dbReference type="InterPro" id="IPR001387">
    <property type="entry name" value="Cro/C1-type_HTH"/>
</dbReference>
<dbReference type="SMART" id="SM00530">
    <property type="entry name" value="HTH_XRE"/>
    <property type="match status" value="1"/>
</dbReference>
<organism evidence="2 3">
    <name type="scientific">Nocardiopsis alborubida</name>
    <dbReference type="NCBI Taxonomy" id="146802"/>
    <lineage>
        <taxon>Bacteria</taxon>
        <taxon>Bacillati</taxon>
        <taxon>Actinomycetota</taxon>
        <taxon>Actinomycetes</taxon>
        <taxon>Streptosporangiales</taxon>
        <taxon>Nocardiopsidaceae</taxon>
        <taxon>Nocardiopsis</taxon>
    </lineage>
</organism>
<dbReference type="Gene3D" id="1.10.260.40">
    <property type="entry name" value="lambda repressor-like DNA-binding domains"/>
    <property type="match status" value="1"/>
</dbReference>
<evidence type="ECO:0000313" key="3">
    <source>
        <dbReference type="Proteomes" id="UP000553209"/>
    </source>
</evidence>
<accession>A0A7X6MHY4</accession>
<dbReference type="EMBL" id="JAAXPG010000041">
    <property type="protein sequence ID" value="NKZ01662.1"/>
    <property type="molecule type" value="Genomic_DNA"/>
</dbReference>
<gene>
    <name evidence="2" type="ORF">HGB44_28930</name>
</gene>
<name>A0A7X6MHY4_9ACTN</name>
<dbReference type="SUPFAM" id="SSF47413">
    <property type="entry name" value="lambda repressor-like DNA-binding domains"/>
    <property type="match status" value="1"/>
</dbReference>
<evidence type="ECO:0000313" key="2">
    <source>
        <dbReference type="EMBL" id="NKZ01662.1"/>
    </source>
</evidence>
<evidence type="ECO:0000259" key="1">
    <source>
        <dbReference type="PROSITE" id="PS50943"/>
    </source>
</evidence>